<dbReference type="CDD" id="cd02440">
    <property type="entry name" value="AdoMet_MTases"/>
    <property type="match status" value="1"/>
</dbReference>
<accession>A0A0H5RM71</accession>
<dbReference type="InterPro" id="IPR029063">
    <property type="entry name" value="SAM-dependent_MTases_sf"/>
</dbReference>
<evidence type="ECO:0000259" key="1">
    <source>
        <dbReference type="Pfam" id="PF08241"/>
    </source>
</evidence>
<dbReference type="PANTHER" id="PTHR43591">
    <property type="entry name" value="METHYLTRANSFERASE"/>
    <property type="match status" value="1"/>
</dbReference>
<dbReference type="SUPFAM" id="SSF53335">
    <property type="entry name" value="S-adenosyl-L-methionine-dependent methyltransferases"/>
    <property type="match status" value="1"/>
</dbReference>
<dbReference type="STRING" id="146018.BN2156_01697"/>
<keyword evidence="2" id="KW-0489">Methyltransferase</keyword>
<reference evidence="3" key="1">
    <citation type="submission" date="2015-07" db="EMBL/GenBank/DDBJ databases">
        <authorList>
            <person name="Urmite Genomes"/>
        </authorList>
    </citation>
    <scope>NUCLEOTIDE SEQUENCE [LARGE SCALE GENOMIC DNA]</scope>
    <source>
        <strain evidence="3">type strain: ATCC 49404</strain>
    </source>
</reference>
<gene>
    <name evidence="2" type="ORF">BN2156_01697</name>
</gene>
<proteinExistence type="predicted"/>
<dbReference type="AlphaFoldDB" id="A0A0H5RM71"/>
<dbReference type="GO" id="GO:0032259">
    <property type="term" value="P:methylation"/>
    <property type="evidence" value="ECO:0007669"/>
    <property type="project" value="UniProtKB-KW"/>
</dbReference>
<sequence length="190" mass="20832">MPAMSQIERAFCKTALWRGGTGQAVLGSIPIERLGRDCLEIGSGSGDIAARLRQAHPELAITATDFDPAMVRTAARRLQVFPDVTVRGADATDLPFADDSFDSVLSCLMLHHIVEWEKAVAEIARVLRPGGVFTGYDLTRTPMATAIHRLDRSPFRLVNPAELDEVCARHGLQMQTRTRLAGQVMQFTSD</sequence>
<keyword evidence="2" id="KW-0808">Transferase</keyword>
<dbReference type="InterPro" id="IPR013216">
    <property type="entry name" value="Methyltransf_11"/>
</dbReference>
<feature type="domain" description="Methyltransferase type 11" evidence="1">
    <location>
        <begin position="39"/>
        <end position="133"/>
    </location>
</feature>
<dbReference type="OrthoDB" id="9805171at2"/>
<protein>
    <submittedName>
        <fullName evidence="2">Type 11 methyltransferase</fullName>
    </submittedName>
</protein>
<dbReference type="Proteomes" id="UP000199147">
    <property type="component" value="Unassembled WGS sequence"/>
</dbReference>
<dbReference type="EMBL" id="CWKH01000001">
    <property type="protein sequence ID" value="CRZ14841.1"/>
    <property type="molecule type" value="Genomic_DNA"/>
</dbReference>
<dbReference type="Gene3D" id="3.40.50.150">
    <property type="entry name" value="Vaccinia Virus protein VP39"/>
    <property type="match status" value="1"/>
</dbReference>
<evidence type="ECO:0000313" key="3">
    <source>
        <dbReference type="Proteomes" id="UP000199147"/>
    </source>
</evidence>
<organism evidence="2 3">
    <name type="scientific">Mycolicibacterium neworleansense</name>
    <dbReference type="NCBI Taxonomy" id="146018"/>
    <lineage>
        <taxon>Bacteria</taxon>
        <taxon>Bacillati</taxon>
        <taxon>Actinomycetota</taxon>
        <taxon>Actinomycetes</taxon>
        <taxon>Mycobacteriales</taxon>
        <taxon>Mycobacteriaceae</taxon>
        <taxon>Mycolicibacterium</taxon>
    </lineage>
</organism>
<dbReference type="RefSeq" id="WP_090512317.1">
    <property type="nucleotide sequence ID" value="NZ_CWKH01000001.1"/>
</dbReference>
<name>A0A0H5RM71_9MYCO</name>
<dbReference type="Pfam" id="PF08241">
    <property type="entry name" value="Methyltransf_11"/>
    <property type="match status" value="1"/>
</dbReference>
<dbReference type="PANTHER" id="PTHR43591:SF24">
    <property type="entry name" value="2-METHOXY-6-POLYPRENYL-1,4-BENZOQUINOL METHYLASE, MITOCHONDRIAL"/>
    <property type="match status" value="1"/>
</dbReference>
<keyword evidence="3" id="KW-1185">Reference proteome</keyword>
<dbReference type="GO" id="GO:0008757">
    <property type="term" value="F:S-adenosylmethionine-dependent methyltransferase activity"/>
    <property type="evidence" value="ECO:0007669"/>
    <property type="project" value="InterPro"/>
</dbReference>
<evidence type="ECO:0000313" key="2">
    <source>
        <dbReference type="EMBL" id="CRZ14841.1"/>
    </source>
</evidence>